<protein>
    <submittedName>
        <fullName evidence="2">Uncharacterized protein</fullName>
    </submittedName>
</protein>
<comment type="caution">
    <text evidence="2">The sequence shown here is derived from an EMBL/GenBank/DDBJ whole genome shotgun (WGS) entry which is preliminary data.</text>
</comment>
<evidence type="ECO:0000256" key="1">
    <source>
        <dbReference type="SAM" id="MobiDB-lite"/>
    </source>
</evidence>
<proteinExistence type="predicted"/>
<dbReference type="AlphaFoldDB" id="A0A448WIQ9"/>
<gene>
    <name evidence="2" type="ORF">PXEA_LOCUS6116</name>
</gene>
<accession>A0A448WIQ9</accession>
<evidence type="ECO:0000313" key="2">
    <source>
        <dbReference type="EMBL" id="VEL12676.1"/>
    </source>
</evidence>
<name>A0A448WIQ9_9PLAT</name>
<organism evidence="2 3">
    <name type="scientific">Protopolystoma xenopodis</name>
    <dbReference type="NCBI Taxonomy" id="117903"/>
    <lineage>
        <taxon>Eukaryota</taxon>
        <taxon>Metazoa</taxon>
        <taxon>Spiralia</taxon>
        <taxon>Lophotrochozoa</taxon>
        <taxon>Platyhelminthes</taxon>
        <taxon>Monogenea</taxon>
        <taxon>Polyopisthocotylea</taxon>
        <taxon>Polystomatidea</taxon>
        <taxon>Polystomatidae</taxon>
        <taxon>Protopolystoma</taxon>
    </lineage>
</organism>
<sequence length="88" mass="10364">MYSTFTQYISAITNHYTSTNTDTQTNQQTGTNFGQSVSSPTHRPRRRTTGLRAETRFRVLLYTCTQDDWRHSALERLEEQLQIEEWFG</sequence>
<dbReference type="Proteomes" id="UP000784294">
    <property type="component" value="Unassembled WGS sequence"/>
</dbReference>
<feature type="region of interest" description="Disordered" evidence="1">
    <location>
        <begin position="17"/>
        <end position="50"/>
    </location>
</feature>
<keyword evidence="3" id="KW-1185">Reference proteome</keyword>
<evidence type="ECO:0000313" key="3">
    <source>
        <dbReference type="Proteomes" id="UP000784294"/>
    </source>
</evidence>
<feature type="compositionally biased region" description="Low complexity" evidence="1">
    <location>
        <begin position="17"/>
        <end position="35"/>
    </location>
</feature>
<dbReference type="EMBL" id="CAAALY010015485">
    <property type="protein sequence ID" value="VEL12676.1"/>
    <property type="molecule type" value="Genomic_DNA"/>
</dbReference>
<reference evidence="2" key="1">
    <citation type="submission" date="2018-11" db="EMBL/GenBank/DDBJ databases">
        <authorList>
            <consortium name="Pathogen Informatics"/>
        </authorList>
    </citation>
    <scope>NUCLEOTIDE SEQUENCE</scope>
</reference>